<dbReference type="AlphaFoldDB" id="A0A162X6J7"/>
<feature type="transmembrane region" description="Helical" evidence="1">
    <location>
        <begin position="7"/>
        <end position="25"/>
    </location>
</feature>
<dbReference type="Proteomes" id="UP000077315">
    <property type="component" value="Unassembled WGS sequence"/>
</dbReference>
<sequence>MAYILAVRNYAAFLGTFIHLLSVYFNQLFCCTSDAMLIKSHRASGFDRIKINKNISSKHSKNWQLFQSQLLQNMQSKNLWFKALLNKANIKSRDLRLEVYAMEINEHGRAR</sequence>
<dbReference type="GeneID" id="28996910"/>
<keyword evidence="1" id="KW-0812">Transmembrane</keyword>
<evidence type="ECO:0000313" key="2">
    <source>
        <dbReference type="EMBL" id="OAD72825.1"/>
    </source>
</evidence>
<evidence type="ECO:0000313" key="3">
    <source>
        <dbReference type="Proteomes" id="UP000077315"/>
    </source>
</evidence>
<keyword evidence="3" id="KW-1185">Reference proteome</keyword>
<dbReference type="VEuPathDB" id="FungiDB:PHYBLDRAFT_169085"/>
<keyword evidence="1" id="KW-1133">Transmembrane helix</keyword>
<name>A0A162X6J7_PHYB8</name>
<proteinExistence type="predicted"/>
<evidence type="ECO:0000256" key="1">
    <source>
        <dbReference type="SAM" id="Phobius"/>
    </source>
</evidence>
<gene>
    <name evidence="2" type="ORF">PHYBLDRAFT_169085</name>
</gene>
<keyword evidence="1" id="KW-0472">Membrane</keyword>
<protein>
    <submittedName>
        <fullName evidence="2">Uncharacterized protein</fullName>
    </submittedName>
</protein>
<dbReference type="RefSeq" id="XP_018290865.1">
    <property type="nucleotide sequence ID" value="XM_018436004.1"/>
</dbReference>
<organism evidence="2 3">
    <name type="scientific">Phycomyces blakesleeanus (strain ATCC 8743b / DSM 1359 / FGSC 10004 / NBRC 33097 / NRRL 1555)</name>
    <dbReference type="NCBI Taxonomy" id="763407"/>
    <lineage>
        <taxon>Eukaryota</taxon>
        <taxon>Fungi</taxon>
        <taxon>Fungi incertae sedis</taxon>
        <taxon>Mucoromycota</taxon>
        <taxon>Mucoromycotina</taxon>
        <taxon>Mucoromycetes</taxon>
        <taxon>Mucorales</taxon>
        <taxon>Phycomycetaceae</taxon>
        <taxon>Phycomyces</taxon>
    </lineage>
</organism>
<accession>A0A162X6J7</accession>
<dbReference type="EMBL" id="KV440982">
    <property type="protein sequence ID" value="OAD72825.1"/>
    <property type="molecule type" value="Genomic_DNA"/>
</dbReference>
<dbReference type="InParanoid" id="A0A162X6J7"/>
<reference evidence="3" key="1">
    <citation type="submission" date="2015-06" db="EMBL/GenBank/DDBJ databases">
        <title>Expansion of signal transduction pathways in fungi by whole-genome duplication.</title>
        <authorList>
            <consortium name="DOE Joint Genome Institute"/>
            <person name="Corrochano L.M."/>
            <person name="Kuo A."/>
            <person name="Marcet-Houben M."/>
            <person name="Polaino S."/>
            <person name="Salamov A."/>
            <person name="Villalobos J.M."/>
            <person name="Alvarez M.I."/>
            <person name="Avalos J."/>
            <person name="Benito E.P."/>
            <person name="Benoit I."/>
            <person name="Burger G."/>
            <person name="Camino L.P."/>
            <person name="Canovas D."/>
            <person name="Cerda-Olmedo E."/>
            <person name="Cheng J.-F."/>
            <person name="Dominguez A."/>
            <person name="Elias M."/>
            <person name="Eslava A.P."/>
            <person name="Glaser F."/>
            <person name="Grimwood J."/>
            <person name="Gutierrez G."/>
            <person name="Heitman J."/>
            <person name="Henrissat B."/>
            <person name="Iturriaga E.A."/>
            <person name="Lang B.F."/>
            <person name="Lavin J.L."/>
            <person name="Lee S."/>
            <person name="Li W."/>
            <person name="Lindquist E."/>
            <person name="Lopez-Garcia S."/>
            <person name="Luque E.M."/>
            <person name="Marcos A.T."/>
            <person name="Martin J."/>
            <person name="McCluskey K."/>
            <person name="Medina H.R."/>
            <person name="Miralles-Duran A."/>
            <person name="Miyazaki A."/>
            <person name="Munoz-Torres E."/>
            <person name="Oguiza J.A."/>
            <person name="Ohm R."/>
            <person name="Olmedo M."/>
            <person name="Orejas M."/>
            <person name="Ortiz-Castellanos L."/>
            <person name="Pisabarro A.G."/>
            <person name="Rodriguez-Romero J."/>
            <person name="Ruiz-Herrera J."/>
            <person name="Ruiz-Vazquez R."/>
            <person name="Sanz C."/>
            <person name="Schackwitz W."/>
            <person name="Schmutz J."/>
            <person name="Shahriari M."/>
            <person name="Shelest E."/>
            <person name="Silva-Franco F."/>
            <person name="Soanes D."/>
            <person name="Syed K."/>
            <person name="Tagua V.G."/>
            <person name="Talbot N.J."/>
            <person name="Thon M."/>
            <person name="De vries R.P."/>
            <person name="Wiebenga A."/>
            <person name="Yadav J.S."/>
            <person name="Braun E.L."/>
            <person name="Baker S."/>
            <person name="Garre V."/>
            <person name="Horwitz B."/>
            <person name="Torres-Martinez S."/>
            <person name="Idnurm A."/>
            <person name="Herrera-Estrella A."/>
            <person name="Gabaldon T."/>
            <person name="Grigoriev I.V."/>
        </authorList>
    </citation>
    <scope>NUCLEOTIDE SEQUENCE [LARGE SCALE GENOMIC DNA]</scope>
    <source>
        <strain evidence="3">NRRL 1555(-)</strain>
    </source>
</reference>